<keyword evidence="3" id="KW-1185">Reference proteome</keyword>
<sequence>MGTMPLGLALAPKLSTPTLPRASAGLARRISRGVKAATSPLPISTLFPTHGLPRLHSWSSAPTPHTRHGCPALSRASTAHSGPMSPATKRGSTRAPHFWLSGGHITPATSLCPDCKAWSSPTEATAYLDGGWGPHISPGAPKKGRKGRLVFLEALHWGIPV</sequence>
<name>A0A7J8FYW9_MOLMO</name>
<proteinExistence type="predicted"/>
<evidence type="ECO:0000313" key="3">
    <source>
        <dbReference type="Proteomes" id="UP000550707"/>
    </source>
</evidence>
<dbReference type="Proteomes" id="UP000550707">
    <property type="component" value="Unassembled WGS sequence"/>
</dbReference>
<reference evidence="2 3" key="1">
    <citation type="journal article" date="2020" name="Nature">
        <title>Six reference-quality genomes reveal evolution of bat adaptations.</title>
        <authorList>
            <person name="Jebb D."/>
            <person name="Huang Z."/>
            <person name="Pippel M."/>
            <person name="Hughes G.M."/>
            <person name="Lavrichenko K."/>
            <person name="Devanna P."/>
            <person name="Winkler S."/>
            <person name="Jermiin L.S."/>
            <person name="Skirmuntt E.C."/>
            <person name="Katzourakis A."/>
            <person name="Burkitt-Gray L."/>
            <person name="Ray D.A."/>
            <person name="Sullivan K.A.M."/>
            <person name="Roscito J.G."/>
            <person name="Kirilenko B.M."/>
            <person name="Davalos L.M."/>
            <person name="Corthals A.P."/>
            <person name="Power M.L."/>
            <person name="Jones G."/>
            <person name="Ransome R.D."/>
            <person name="Dechmann D.K.N."/>
            <person name="Locatelli A.G."/>
            <person name="Puechmaille S.J."/>
            <person name="Fedrigo O."/>
            <person name="Jarvis E.D."/>
            <person name="Hiller M."/>
            <person name="Vernes S.C."/>
            <person name="Myers E.W."/>
            <person name="Teeling E.C."/>
        </authorList>
    </citation>
    <scope>NUCLEOTIDE SEQUENCE [LARGE SCALE GENOMIC DNA]</scope>
    <source>
        <strain evidence="2">MMolMol1</strain>
        <tissue evidence="2">Muscle</tissue>
    </source>
</reference>
<comment type="caution">
    <text evidence="2">The sequence shown here is derived from an EMBL/GenBank/DDBJ whole genome shotgun (WGS) entry which is preliminary data.</text>
</comment>
<accession>A0A7J8FYW9</accession>
<organism evidence="2 3">
    <name type="scientific">Molossus molossus</name>
    <name type="common">Pallas' mastiff bat</name>
    <name type="synonym">Vespertilio molossus</name>
    <dbReference type="NCBI Taxonomy" id="27622"/>
    <lineage>
        <taxon>Eukaryota</taxon>
        <taxon>Metazoa</taxon>
        <taxon>Chordata</taxon>
        <taxon>Craniata</taxon>
        <taxon>Vertebrata</taxon>
        <taxon>Euteleostomi</taxon>
        <taxon>Mammalia</taxon>
        <taxon>Eutheria</taxon>
        <taxon>Laurasiatheria</taxon>
        <taxon>Chiroptera</taxon>
        <taxon>Yangochiroptera</taxon>
        <taxon>Molossidae</taxon>
        <taxon>Molossus</taxon>
    </lineage>
</organism>
<evidence type="ECO:0000313" key="2">
    <source>
        <dbReference type="EMBL" id="KAF6453014.1"/>
    </source>
</evidence>
<gene>
    <name evidence="2" type="ORF">HJG59_008285</name>
</gene>
<evidence type="ECO:0000256" key="1">
    <source>
        <dbReference type="SAM" id="MobiDB-lite"/>
    </source>
</evidence>
<feature type="region of interest" description="Disordered" evidence="1">
    <location>
        <begin position="59"/>
        <end position="95"/>
    </location>
</feature>
<dbReference type="AlphaFoldDB" id="A0A7J8FYW9"/>
<dbReference type="InParanoid" id="A0A7J8FYW9"/>
<protein>
    <submittedName>
        <fullName evidence="2">Uncharacterized protein</fullName>
    </submittedName>
</protein>
<dbReference type="EMBL" id="JACASF010000010">
    <property type="protein sequence ID" value="KAF6453014.1"/>
    <property type="molecule type" value="Genomic_DNA"/>
</dbReference>